<comment type="caution">
    <text evidence="9">The sequence shown here is derived from an EMBL/GenBank/DDBJ whole genome shotgun (WGS) entry which is preliminary data.</text>
</comment>
<keyword evidence="10" id="KW-1185">Reference proteome</keyword>
<dbReference type="EMBL" id="AMRV01000001">
    <property type="protein sequence ID" value="EMD84503.1"/>
    <property type="molecule type" value="Genomic_DNA"/>
</dbReference>
<dbReference type="NCBIfam" id="NF007980">
    <property type="entry name" value="PRK10707.1"/>
    <property type="match status" value="1"/>
</dbReference>
<dbReference type="Gene3D" id="3.90.79.10">
    <property type="entry name" value="Nucleoside Triphosphate Pyrophosphohydrolase"/>
    <property type="match status" value="1"/>
</dbReference>
<gene>
    <name evidence="9" type="ORF">C725_0433</name>
</gene>
<sequence length="201" mass="21486">MTDLDAVRSRLGSYEPGSIRGRLTQDDYGPARDSGGAADLKAAAVLIPIIAHDTGPALLMTVRNARMKRHAGQVAFPGGRADPGETAEETALREAHEEVDLPPGAVEVVGAIDRYRTGTGYLITPVVGIVPPGLPLTPHEAEVSEVFELPLAHALDTANHIEDAAEWNGALRRYYTIDWRPQRVWGATAGIIVNLARILGS</sequence>
<evidence type="ECO:0000256" key="7">
    <source>
        <dbReference type="SAM" id="MobiDB-lite"/>
    </source>
</evidence>
<evidence type="ECO:0000313" key="9">
    <source>
        <dbReference type="EMBL" id="EMD84503.1"/>
    </source>
</evidence>
<dbReference type="InterPro" id="IPR015797">
    <property type="entry name" value="NUDIX_hydrolase-like_dom_sf"/>
</dbReference>
<evidence type="ECO:0000259" key="8">
    <source>
        <dbReference type="PROSITE" id="PS51462"/>
    </source>
</evidence>
<protein>
    <submittedName>
        <fullName evidence="9">Nudix hydrolase YeaB</fullName>
    </submittedName>
</protein>
<evidence type="ECO:0000256" key="2">
    <source>
        <dbReference type="ARBA" id="ARBA00001946"/>
    </source>
</evidence>
<dbReference type="GO" id="GO:0046872">
    <property type="term" value="F:metal ion binding"/>
    <property type="evidence" value="ECO:0007669"/>
    <property type="project" value="UniProtKB-KW"/>
</dbReference>
<feature type="domain" description="Nudix hydrolase" evidence="8">
    <location>
        <begin position="40"/>
        <end position="170"/>
    </location>
</feature>
<dbReference type="Pfam" id="PF00293">
    <property type="entry name" value="NUDIX"/>
    <property type="match status" value="1"/>
</dbReference>
<dbReference type="GO" id="GO:0010945">
    <property type="term" value="F:coenzyme A diphosphatase activity"/>
    <property type="evidence" value="ECO:0007669"/>
    <property type="project" value="InterPro"/>
</dbReference>
<dbReference type="InterPro" id="IPR045121">
    <property type="entry name" value="CoAse"/>
</dbReference>
<organism evidence="9 10">
    <name type="scientific">Pacificimonas flava</name>
    <dbReference type="NCBI Taxonomy" id="1234595"/>
    <lineage>
        <taxon>Bacteria</taxon>
        <taxon>Pseudomonadati</taxon>
        <taxon>Pseudomonadota</taxon>
        <taxon>Alphaproteobacteria</taxon>
        <taxon>Sphingomonadales</taxon>
        <taxon>Sphingosinicellaceae</taxon>
        <taxon>Pacificimonas</taxon>
    </lineage>
</organism>
<reference evidence="9 10" key="1">
    <citation type="journal article" date="2013" name="Genome Announc.">
        <title>Draft Genome Sequence of Strain JLT2015T, Belonging to the Family Sphingomonadaceae of the Alphaproteobacteria.</title>
        <authorList>
            <person name="Tang K."/>
            <person name="Liu K."/>
            <person name="Li S."/>
            <person name="Jiao N."/>
        </authorList>
    </citation>
    <scope>NUCLEOTIDE SEQUENCE [LARGE SCALE GENOMIC DNA]</scope>
    <source>
        <strain evidence="9 10">JLT2015</strain>
    </source>
</reference>
<keyword evidence="3" id="KW-0479">Metal-binding</keyword>
<dbReference type="Proteomes" id="UP000011717">
    <property type="component" value="Unassembled WGS sequence"/>
</dbReference>
<keyword evidence="4 9" id="KW-0378">Hydrolase</keyword>
<dbReference type="PATRIC" id="fig|1234595.3.peg.432"/>
<evidence type="ECO:0000313" key="10">
    <source>
        <dbReference type="Proteomes" id="UP000011717"/>
    </source>
</evidence>
<evidence type="ECO:0000256" key="5">
    <source>
        <dbReference type="ARBA" id="ARBA00022842"/>
    </source>
</evidence>
<dbReference type="PANTHER" id="PTHR12992">
    <property type="entry name" value="NUDIX HYDROLASE"/>
    <property type="match status" value="1"/>
</dbReference>
<feature type="region of interest" description="Disordered" evidence="7">
    <location>
        <begin position="15"/>
        <end position="34"/>
    </location>
</feature>
<dbReference type="PROSITE" id="PS00893">
    <property type="entry name" value="NUDIX_BOX"/>
    <property type="match status" value="1"/>
</dbReference>
<evidence type="ECO:0000256" key="6">
    <source>
        <dbReference type="ARBA" id="ARBA00023211"/>
    </source>
</evidence>
<name>M2U937_9SPHN</name>
<dbReference type="SUPFAM" id="SSF55811">
    <property type="entry name" value="Nudix"/>
    <property type="match status" value="1"/>
</dbReference>
<dbReference type="RefSeq" id="WP_008599875.1">
    <property type="nucleotide sequence ID" value="NZ_AMRV01000001.1"/>
</dbReference>
<dbReference type="CDD" id="cd03426">
    <property type="entry name" value="NUDIX_CoAse_Nudt7"/>
    <property type="match status" value="1"/>
</dbReference>
<dbReference type="PROSITE" id="PS51462">
    <property type="entry name" value="NUDIX"/>
    <property type="match status" value="1"/>
</dbReference>
<evidence type="ECO:0000256" key="3">
    <source>
        <dbReference type="ARBA" id="ARBA00022723"/>
    </source>
</evidence>
<dbReference type="AlphaFoldDB" id="M2U937"/>
<dbReference type="PANTHER" id="PTHR12992:SF11">
    <property type="entry name" value="MITOCHONDRIAL COENZYME A DIPHOSPHATASE NUDT8"/>
    <property type="match status" value="1"/>
</dbReference>
<keyword evidence="6" id="KW-0464">Manganese</keyword>
<accession>M2U937</accession>
<evidence type="ECO:0000256" key="4">
    <source>
        <dbReference type="ARBA" id="ARBA00022801"/>
    </source>
</evidence>
<keyword evidence="5" id="KW-0460">Magnesium</keyword>
<comment type="cofactor">
    <cofactor evidence="2">
        <name>Mg(2+)</name>
        <dbReference type="ChEBI" id="CHEBI:18420"/>
    </cofactor>
</comment>
<dbReference type="InterPro" id="IPR020084">
    <property type="entry name" value="NUDIX_hydrolase_CS"/>
</dbReference>
<dbReference type="InterPro" id="IPR000086">
    <property type="entry name" value="NUDIX_hydrolase_dom"/>
</dbReference>
<evidence type="ECO:0000256" key="1">
    <source>
        <dbReference type="ARBA" id="ARBA00001936"/>
    </source>
</evidence>
<proteinExistence type="predicted"/>
<comment type="cofactor">
    <cofactor evidence="1">
        <name>Mn(2+)</name>
        <dbReference type="ChEBI" id="CHEBI:29035"/>
    </cofactor>
</comment>